<dbReference type="RefSeq" id="WP_167576571.1">
    <property type="nucleotide sequence ID" value="NZ_CP050321.1"/>
</dbReference>
<dbReference type="InterPro" id="IPR007197">
    <property type="entry name" value="rSAM"/>
</dbReference>
<evidence type="ECO:0000259" key="10">
    <source>
        <dbReference type="PROSITE" id="PS51918"/>
    </source>
</evidence>
<dbReference type="Gene3D" id="3.20.20.70">
    <property type="entry name" value="Aldolase class I"/>
    <property type="match status" value="1"/>
</dbReference>
<evidence type="ECO:0000256" key="4">
    <source>
        <dbReference type="ARBA" id="ARBA00022691"/>
    </source>
</evidence>
<dbReference type="InterPro" id="IPR012839">
    <property type="entry name" value="Organic_radical_activase"/>
</dbReference>
<proteinExistence type="inferred from homology"/>
<dbReference type="SFLD" id="SFLDG01066">
    <property type="entry name" value="organic_radical-activating_enz"/>
    <property type="match status" value="1"/>
</dbReference>
<gene>
    <name evidence="11" type="ORF">GY169_18430</name>
</gene>
<evidence type="ECO:0000256" key="8">
    <source>
        <dbReference type="ARBA" id="ARBA00023014"/>
    </source>
</evidence>
<keyword evidence="5" id="KW-0479">Metal-binding</keyword>
<accession>A0A6G9RPK3</accession>
<keyword evidence="8" id="KW-0411">Iron-sulfur</keyword>
<dbReference type="SFLD" id="SFLDS00029">
    <property type="entry name" value="Radical_SAM"/>
    <property type="match status" value="1"/>
</dbReference>
<keyword evidence="3" id="KW-0004">4Fe-4S</keyword>
<evidence type="ECO:0000313" key="11">
    <source>
        <dbReference type="EMBL" id="QIR28658.1"/>
    </source>
</evidence>
<dbReference type="PANTHER" id="PTHR30352">
    <property type="entry name" value="PYRUVATE FORMATE-LYASE-ACTIVATING ENZYME"/>
    <property type="match status" value="1"/>
</dbReference>
<dbReference type="PROSITE" id="PS51918">
    <property type="entry name" value="RADICAL_SAM"/>
    <property type="match status" value="1"/>
</dbReference>
<evidence type="ECO:0000259" key="9">
    <source>
        <dbReference type="PROSITE" id="PS51379"/>
    </source>
</evidence>
<keyword evidence="12" id="KW-1185">Reference proteome</keyword>
<sequence length="291" mass="32469">MTLSAAPRISCEVIETRADTARIFNIQRYSLNDGQGIRTVVFFKGCPHTCPWCANPESMSPRIETVRRESKCLHCATCLQDAEECPSGAWENIGRDVTLEELEGEVLKDEVFFRASGGGVTLSGGEVLMQAEFAARLLQRLKQWGIRTAIETAGDTSPRRLLPLARVCDEVLFDLKMMDTERARTVLNMNQPRVLENFRLLLNEGIKVIPRLPLIPGFTLNRENVAQILAFLAPLPVDEVHLLPFHQYGEPKYALLDRAWVMAGIHAPEAEEIAPIQAMVEQAGYRVVIGG</sequence>
<evidence type="ECO:0000313" key="12">
    <source>
        <dbReference type="Proteomes" id="UP000503580"/>
    </source>
</evidence>
<dbReference type="EC" id="1.97.1.4" evidence="11"/>
<dbReference type="InterPro" id="IPR013785">
    <property type="entry name" value="Aldolase_TIM"/>
</dbReference>
<dbReference type="NCBIfam" id="NF007483">
    <property type="entry name" value="PRK10076.1"/>
    <property type="match status" value="1"/>
</dbReference>
<dbReference type="GO" id="GO:0046872">
    <property type="term" value="F:metal ion binding"/>
    <property type="evidence" value="ECO:0007669"/>
    <property type="project" value="UniProtKB-KW"/>
</dbReference>
<name>A0A6G9RPK3_9ENTR</name>
<evidence type="ECO:0000256" key="6">
    <source>
        <dbReference type="ARBA" id="ARBA00023002"/>
    </source>
</evidence>
<evidence type="ECO:0000256" key="1">
    <source>
        <dbReference type="ARBA" id="ARBA00001966"/>
    </source>
</evidence>
<dbReference type="Pfam" id="PF04055">
    <property type="entry name" value="Radical_SAM"/>
    <property type="match status" value="1"/>
</dbReference>
<dbReference type="InterPro" id="IPR040074">
    <property type="entry name" value="BssD/PflA/YjjW"/>
</dbReference>
<dbReference type="GO" id="GO:0043365">
    <property type="term" value="F:[formate-C-acetyltransferase]-activating enzyme activity"/>
    <property type="evidence" value="ECO:0007669"/>
    <property type="project" value="UniProtKB-EC"/>
</dbReference>
<dbReference type="PROSITE" id="PS51379">
    <property type="entry name" value="4FE4S_FER_2"/>
    <property type="match status" value="1"/>
</dbReference>
<dbReference type="InterPro" id="IPR034457">
    <property type="entry name" value="Organic_radical-activating"/>
</dbReference>
<evidence type="ECO:0000256" key="3">
    <source>
        <dbReference type="ARBA" id="ARBA00022485"/>
    </source>
</evidence>
<evidence type="ECO:0000256" key="7">
    <source>
        <dbReference type="ARBA" id="ARBA00023004"/>
    </source>
</evidence>
<keyword evidence="7" id="KW-0408">Iron</keyword>
<dbReference type="SUPFAM" id="SSF102114">
    <property type="entry name" value="Radical SAM enzymes"/>
    <property type="match status" value="1"/>
</dbReference>
<dbReference type="AlphaFoldDB" id="A0A6G9RPK3"/>
<organism evidence="11 12">
    <name type="scientific">Kluyvera genomosp. 3</name>
    <dbReference type="NCBI Taxonomy" id="2774055"/>
    <lineage>
        <taxon>Bacteria</taxon>
        <taxon>Pseudomonadati</taxon>
        <taxon>Pseudomonadota</taxon>
        <taxon>Gammaproteobacteria</taxon>
        <taxon>Enterobacterales</taxon>
        <taxon>Enterobacteriaceae</taxon>
        <taxon>Kluyvera</taxon>
    </lineage>
</organism>
<reference evidence="11 12" key="1">
    <citation type="submission" date="2020-02" db="EMBL/GenBank/DDBJ databases">
        <title>Whole genome PO2S7.</title>
        <authorList>
            <person name="Singha K.M."/>
        </authorList>
    </citation>
    <scope>NUCLEOTIDE SEQUENCE [LARGE SCALE GENOMIC DNA]</scope>
    <source>
        <strain evidence="11 12">PO2S7</strain>
    </source>
</reference>
<dbReference type="NCBIfam" id="TIGR02494">
    <property type="entry name" value="PFLE_PFLC"/>
    <property type="match status" value="1"/>
</dbReference>
<dbReference type="GO" id="GO:0016740">
    <property type="term" value="F:transferase activity"/>
    <property type="evidence" value="ECO:0007669"/>
    <property type="project" value="UniProtKB-KW"/>
</dbReference>
<dbReference type="InterPro" id="IPR001989">
    <property type="entry name" value="Radical_activat_CS"/>
</dbReference>
<dbReference type="SFLD" id="SFLDG01118">
    <property type="entry name" value="activating_enzymes__group_2"/>
    <property type="match status" value="1"/>
</dbReference>
<keyword evidence="11" id="KW-0808">Transferase</keyword>
<keyword evidence="6 11" id="KW-0560">Oxidoreductase</keyword>
<comment type="cofactor">
    <cofactor evidence="1">
        <name>[4Fe-4S] cluster</name>
        <dbReference type="ChEBI" id="CHEBI:49883"/>
    </cofactor>
</comment>
<evidence type="ECO:0000256" key="2">
    <source>
        <dbReference type="ARBA" id="ARBA00009777"/>
    </source>
</evidence>
<dbReference type="KEGG" id="kgn:GY169_18430"/>
<dbReference type="InterPro" id="IPR017896">
    <property type="entry name" value="4Fe4S_Fe-S-bd"/>
</dbReference>
<dbReference type="CDD" id="cd01335">
    <property type="entry name" value="Radical_SAM"/>
    <property type="match status" value="1"/>
</dbReference>
<feature type="domain" description="Radical SAM core" evidence="10">
    <location>
        <begin position="32"/>
        <end position="286"/>
    </location>
</feature>
<dbReference type="EMBL" id="CP050321">
    <property type="protein sequence ID" value="QIR28658.1"/>
    <property type="molecule type" value="Genomic_DNA"/>
</dbReference>
<dbReference type="InterPro" id="IPR058240">
    <property type="entry name" value="rSAM_sf"/>
</dbReference>
<dbReference type="Proteomes" id="UP000503580">
    <property type="component" value="Chromosome"/>
</dbReference>
<comment type="similarity">
    <text evidence="2">Belongs to the organic radical-activating enzymes family.</text>
</comment>
<dbReference type="PROSITE" id="PS01087">
    <property type="entry name" value="RADICAL_ACTIVATING"/>
    <property type="match status" value="1"/>
</dbReference>
<dbReference type="PANTHER" id="PTHR30352:SF4">
    <property type="entry name" value="PYRUVATE FORMATE-LYASE 2-ACTIVATING ENZYME"/>
    <property type="match status" value="1"/>
</dbReference>
<feature type="domain" description="4Fe-4S ferredoxin-type" evidence="9">
    <location>
        <begin position="61"/>
        <end position="95"/>
    </location>
</feature>
<keyword evidence="4" id="KW-0949">S-adenosyl-L-methionine</keyword>
<dbReference type="GO" id="GO:0051539">
    <property type="term" value="F:4 iron, 4 sulfur cluster binding"/>
    <property type="evidence" value="ECO:0007669"/>
    <property type="project" value="UniProtKB-KW"/>
</dbReference>
<protein>
    <submittedName>
        <fullName evidence="11">[formate-C-acetyltransferase]-activating enzyme</fullName>
        <ecNumber evidence="11">1.97.1.4</ecNumber>
    </submittedName>
</protein>
<dbReference type="PIRSF" id="PIRSF000371">
    <property type="entry name" value="PFL_act_enz"/>
    <property type="match status" value="1"/>
</dbReference>
<evidence type="ECO:0000256" key="5">
    <source>
        <dbReference type="ARBA" id="ARBA00022723"/>
    </source>
</evidence>